<protein>
    <submittedName>
        <fullName evidence="3">Uncharacterized protein</fullName>
    </submittedName>
</protein>
<dbReference type="AlphaFoldDB" id="A0A2V1D400"/>
<feature type="region of interest" description="Disordered" evidence="1">
    <location>
        <begin position="88"/>
        <end position="107"/>
    </location>
</feature>
<evidence type="ECO:0000256" key="2">
    <source>
        <dbReference type="SAM" id="Phobius"/>
    </source>
</evidence>
<dbReference type="Proteomes" id="UP000244855">
    <property type="component" value="Unassembled WGS sequence"/>
</dbReference>
<gene>
    <name evidence="3" type="ORF">DM02DRAFT_619745</name>
</gene>
<proteinExistence type="predicted"/>
<feature type="non-terminal residue" evidence="3">
    <location>
        <position position="107"/>
    </location>
</feature>
<evidence type="ECO:0000313" key="4">
    <source>
        <dbReference type="Proteomes" id="UP000244855"/>
    </source>
</evidence>
<accession>A0A2V1D400</accession>
<feature type="transmembrane region" description="Helical" evidence="2">
    <location>
        <begin position="21"/>
        <end position="42"/>
    </location>
</feature>
<reference evidence="3 4" key="1">
    <citation type="journal article" date="2018" name="Sci. Rep.">
        <title>Comparative genomics provides insights into the lifestyle and reveals functional heterogeneity of dark septate endophytic fungi.</title>
        <authorList>
            <person name="Knapp D.G."/>
            <person name="Nemeth J.B."/>
            <person name="Barry K."/>
            <person name="Hainaut M."/>
            <person name="Henrissat B."/>
            <person name="Johnson J."/>
            <person name="Kuo A."/>
            <person name="Lim J.H.P."/>
            <person name="Lipzen A."/>
            <person name="Nolan M."/>
            <person name="Ohm R.A."/>
            <person name="Tamas L."/>
            <person name="Grigoriev I.V."/>
            <person name="Spatafora J.W."/>
            <person name="Nagy L.G."/>
            <person name="Kovacs G.M."/>
        </authorList>
    </citation>
    <scope>NUCLEOTIDE SEQUENCE [LARGE SCALE GENOMIC DNA]</scope>
    <source>
        <strain evidence="3 4">DSE2036</strain>
    </source>
</reference>
<keyword evidence="2" id="KW-1133">Transmembrane helix</keyword>
<organism evidence="3 4">
    <name type="scientific">Periconia macrospinosa</name>
    <dbReference type="NCBI Taxonomy" id="97972"/>
    <lineage>
        <taxon>Eukaryota</taxon>
        <taxon>Fungi</taxon>
        <taxon>Dikarya</taxon>
        <taxon>Ascomycota</taxon>
        <taxon>Pezizomycotina</taxon>
        <taxon>Dothideomycetes</taxon>
        <taxon>Pleosporomycetidae</taxon>
        <taxon>Pleosporales</taxon>
        <taxon>Massarineae</taxon>
        <taxon>Periconiaceae</taxon>
        <taxon>Periconia</taxon>
    </lineage>
</organism>
<keyword evidence="2" id="KW-0472">Membrane</keyword>
<sequence length="107" mass="11600">MINNRRTDQKYRETSNQLLRLTIGSDLWFASLATLALVLVVAPKQADIGFAATGAHKSTPSKGFAIFTPANHAIAHHCAHEGRKKLLGCKNSSPQNDEKGAVKLYGN</sequence>
<evidence type="ECO:0000256" key="1">
    <source>
        <dbReference type="SAM" id="MobiDB-lite"/>
    </source>
</evidence>
<evidence type="ECO:0000313" key="3">
    <source>
        <dbReference type="EMBL" id="PVH92732.1"/>
    </source>
</evidence>
<keyword evidence="4" id="KW-1185">Reference proteome</keyword>
<dbReference type="EMBL" id="KZ805652">
    <property type="protein sequence ID" value="PVH92732.1"/>
    <property type="molecule type" value="Genomic_DNA"/>
</dbReference>
<keyword evidence="2" id="KW-0812">Transmembrane</keyword>
<name>A0A2V1D400_9PLEO</name>